<dbReference type="SMART" id="SM00109">
    <property type="entry name" value="C1"/>
    <property type="match status" value="2"/>
</dbReference>
<dbReference type="AlphaFoldDB" id="A0AAD5UDA5"/>
<dbReference type="PROSITE" id="PS00108">
    <property type="entry name" value="PROTEIN_KINASE_ST"/>
    <property type="match status" value="1"/>
</dbReference>
<evidence type="ECO:0000259" key="18">
    <source>
        <dbReference type="PROSITE" id="PS50011"/>
    </source>
</evidence>
<dbReference type="SUPFAM" id="SSF56112">
    <property type="entry name" value="Protein kinase-like (PK-like)"/>
    <property type="match status" value="1"/>
</dbReference>
<keyword evidence="3" id="KW-0723">Serine/threonine-protein kinase</keyword>
<dbReference type="InterPro" id="IPR008271">
    <property type="entry name" value="Ser/Thr_kinase_AS"/>
</dbReference>
<feature type="domain" description="REM-1" evidence="21">
    <location>
        <begin position="89"/>
        <end position="168"/>
    </location>
</feature>
<keyword evidence="8" id="KW-0863">Zinc-finger</keyword>
<evidence type="ECO:0000256" key="1">
    <source>
        <dbReference type="ARBA" id="ARBA00005490"/>
    </source>
</evidence>
<dbReference type="CDD" id="cd20823">
    <property type="entry name" value="C1_ScPKC1-like_rpt2"/>
    <property type="match status" value="1"/>
</dbReference>
<dbReference type="SMART" id="SM00220">
    <property type="entry name" value="S_TKc"/>
    <property type="match status" value="1"/>
</dbReference>
<dbReference type="InterPro" id="IPR002219">
    <property type="entry name" value="PKC_DAG/PE"/>
</dbReference>
<proteinExistence type="inferred from homology"/>
<feature type="region of interest" description="Disordered" evidence="17">
    <location>
        <begin position="536"/>
        <end position="578"/>
    </location>
</feature>
<dbReference type="CDD" id="cd05570">
    <property type="entry name" value="STKc_PKC"/>
    <property type="match status" value="1"/>
</dbReference>
<dbReference type="Pfam" id="PF00130">
    <property type="entry name" value="C1_1"/>
    <property type="match status" value="2"/>
</dbReference>
<dbReference type="EMBL" id="JADGKB010000171">
    <property type="protein sequence ID" value="KAJ3251703.1"/>
    <property type="molecule type" value="Genomic_DNA"/>
</dbReference>
<evidence type="ECO:0000256" key="2">
    <source>
        <dbReference type="ARBA" id="ARBA00012429"/>
    </source>
</evidence>
<dbReference type="SUPFAM" id="SSF57889">
    <property type="entry name" value="Cysteine-rich domain"/>
    <property type="match status" value="2"/>
</dbReference>
<evidence type="ECO:0000256" key="9">
    <source>
        <dbReference type="ARBA" id="ARBA00022777"/>
    </source>
</evidence>
<dbReference type="InterPro" id="IPR000961">
    <property type="entry name" value="AGC-kinase_C"/>
</dbReference>
<dbReference type="PROSITE" id="PS00479">
    <property type="entry name" value="ZF_DAG_PE_1"/>
    <property type="match status" value="2"/>
</dbReference>
<evidence type="ECO:0000256" key="6">
    <source>
        <dbReference type="ARBA" id="ARBA00022723"/>
    </source>
</evidence>
<keyword evidence="23" id="KW-1185">Reference proteome</keyword>
<dbReference type="PROSITE" id="PS50081">
    <property type="entry name" value="ZF_DAG_PE_2"/>
    <property type="match status" value="2"/>
</dbReference>
<dbReference type="SUPFAM" id="SSF46585">
    <property type="entry name" value="HR1 repeat"/>
    <property type="match status" value="1"/>
</dbReference>
<protein>
    <recommendedName>
        <fullName evidence="2">protein kinase C</fullName>
        <ecNumber evidence="2">2.7.11.13</ecNumber>
    </recommendedName>
</protein>
<evidence type="ECO:0000256" key="15">
    <source>
        <dbReference type="PROSITE-ProRule" id="PRU10141"/>
    </source>
</evidence>
<comment type="similarity">
    <text evidence="1">Belongs to the protein kinase superfamily. AGC Ser/Thr protein kinase family. PKC subfamily.</text>
</comment>
<keyword evidence="7 15" id="KW-0547">Nucleotide-binding</keyword>
<gene>
    <name evidence="22" type="primary">PKC1_2</name>
    <name evidence="22" type="ORF">HK103_002191</name>
</gene>
<keyword evidence="6" id="KW-0479">Metal-binding</keyword>
<evidence type="ECO:0000256" key="10">
    <source>
        <dbReference type="ARBA" id="ARBA00022833"/>
    </source>
</evidence>
<evidence type="ECO:0000256" key="11">
    <source>
        <dbReference type="ARBA" id="ARBA00022840"/>
    </source>
</evidence>
<keyword evidence="4" id="KW-0597">Phosphoprotein</keyword>
<dbReference type="GO" id="GO:0004697">
    <property type="term" value="F:diacylglycerol-dependent serine/threonine kinase activity"/>
    <property type="evidence" value="ECO:0007669"/>
    <property type="project" value="UniProtKB-EC"/>
</dbReference>
<feature type="domain" description="Protein kinase" evidence="18">
    <location>
        <begin position="586"/>
        <end position="846"/>
    </location>
</feature>
<dbReference type="InterPro" id="IPR017441">
    <property type="entry name" value="Protein_kinase_ATP_BS"/>
</dbReference>
<dbReference type="InterPro" id="IPR046349">
    <property type="entry name" value="C1-like_sf"/>
</dbReference>
<keyword evidence="10" id="KW-0862">Zinc</keyword>
<comment type="caution">
    <text evidence="22">The sequence shown here is derived from an EMBL/GenBank/DDBJ whole genome shotgun (WGS) entry which is preliminary data.</text>
</comment>
<dbReference type="InterPro" id="IPR011009">
    <property type="entry name" value="Kinase-like_dom_sf"/>
</dbReference>
<evidence type="ECO:0000259" key="20">
    <source>
        <dbReference type="PROSITE" id="PS51285"/>
    </source>
</evidence>
<dbReference type="SMART" id="SM00742">
    <property type="entry name" value="Hr1"/>
    <property type="match status" value="2"/>
</dbReference>
<dbReference type="PROSITE" id="PS51285">
    <property type="entry name" value="AGC_KINASE_CTER"/>
    <property type="match status" value="1"/>
</dbReference>
<name>A0AAD5UDA5_9FUNG</name>
<feature type="region of interest" description="Disordered" evidence="17">
    <location>
        <begin position="503"/>
        <end position="523"/>
    </location>
</feature>
<organism evidence="22 23">
    <name type="scientific">Boothiomyces macroporosus</name>
    <dbReference type="NCBI Taxonomy" id="261099"/>
    <lineage>
        <taxon>Eukaryota</taxon>
        <taxon>Fungi</taxon>
        <taxon>Fungi incertae sedis</taxon>
        <taxon>Chytridiomycota</taxon>
        <taxon>Chytridiomycota incertae sedis</taxon>
        <taxon>Chytridiomycetes</taxon>
        <taxon>Rhizophydiales</taxon>
        <taxon>Terramycetaceae</taxon>
        <taxon>Boothiomyces</taxon>
    </lineage>
</organism>
<evidence type="ECO:0000256" key="5">
    <source>
        <dbReference type="ARBA" id="ARBA00022679"/>
    </source>
</evidence>
<evidence type="ECO:0000256" key="4">
    <source>
        <dbReference type="ARBA" id="ARBA00022553"/>
    </source>
</evidence>
<evidence type="ECO:0000256" key="8">
    <source>
        <dbReference type="ARBA" id="ARBA00022771"/>
    </source>
</evidence>
<reference evidence="22" key="1">
    <citation type="submission" date="2020-05" db="EMBL/GenBank/DDBJ databases">
        <title>Phylogenomic resolution of chytrid fungi.</title>
        <authorList>
            <person name="Stajich J.E."/>
            <person name="Amses K."/>
            <person name="Simmons R."/>
            <person name="Seto K."/>
            <person name="Myers J."/>
            <person name="Bonds A."/>
            <person name="Quandt C.A."/>
            <person name="Barry K."/>
            <person name="Liu P."/>
            <person name="Grigoriev I."/>
            <person name="Longcore J.E."/>
            <person name="James T.Y."/>
        </authorList>
    </citation>
    <scope>NUCLEOTIDE SEQUENCE</scope>
    <source>
        <strain evidence="22">PLAUS21</strain>
    </source>
</reference>
<keyword evidence="14 16" id="KW-0175">Coiled coil</keyword>
<evidence type="ECO:0000313" key="23">
    <source>
        <dbReference type="Proteomes" id="UP001210925"/>
    </source>
</evidence>
<dbReference type="FunFam" id="1.10.510.10:FF:000210">
    <property type="entry name" value="Non-specific serine/threonine protein kinase"/>
    <property type="match status" value="1"/>
</dbReference>
<feature type="coiled-coil region" evidence="16">
    <location>
        <begin position="42"/>
        <end position="69"/>
    </location>
</feature>
<dbReference type="Gene3D" id="1.10.287.160">
    <property type="entry name" value="HR1 repeat"/>
    <property type="match status" value="1"/>
</dbReference>
<feature type="domain" description="AGC-kinase C-terminal" evidence="20">
    <location>
        <begin position="847"/>
        <end position="917"/>
    </location>
</feature>
<evidence type="ECO:0000313" key="22">
    <source>
        <dbReference type="EMBL" id="KAJ3251703.1"/>
    </source>
</evidence>
<dbReference type="PROSITE" id="PS50011">
    <property type="entry name" value="PROTEIN_KINASE_DOM"/>
    <property type="match status" value="1"/>
</dbReference>
<dbReference type="Pfam" id="PF00069">
    <property type="entry name" value="Pkinase"/>
    <property type="match status" value="1"/>
</dbReference>
<dbReference type="Gene3D" id="1.10.510.10">
    <property type="entry name" value="Transferase(Phosphotransferase) domain 1"/>
    <property type="match status" value="1"/>
</dbReference>
<dbReference type="GO" id="GO:0008270">
    <property type="term" value="F:zinc ion binding"/>
    <property type="evidence" value="ECO:0007669"/>
    <property type="project" value="UniProtKB-KW"/>
</dbReference>
<evidence type="ECO:0000256" key="3">
    <source>
        <dbReference type="ARBA" id="ARBA00022527"/>
    </source>
</evidence>
<dbReference type="PROSITE" id="PS00107">
    <property type="entry name" value="PROTEIN_KINASE_ATP"/>
    <property type="match status" value="1"/>
</dbReference>
<feature type="binding site" evidence="15">
    <location>
        <position position="615"/>
    </location>
    <ligand>
        <name>ATP</name>
        <dbReference type="ChEBI" id="CHEBI:30616"/>
    </ligand>
</feature>
<dbReference type="FunFam" id="3.30.200.20:FF:000103">
    <property type="entry name" value="Protein kinase C"/>
    <property type="match status" value="1"/>
</dbReference>
<dbReference type="GO" id="GO:0005524">
    <property type="term" value="F:ATP binding"/>
    <property type="evidence" value="ECO:0007669"/>
    <property type="project" value="UniProtKB-UniRule"/>
</dbReference>
<dbReference type="InterPro" id="IPR036274">
    <property type="entry name" value="HR1_rpt_sf"/>
</dbReference>
<evidence type="ECO:0000259" key="21">
    <source>
        <dbReference type="PROSITE" id="PS51860"/>
    </source>
</evidence>
<dbReference type="SMART" id="SM00133">
    <property type="entry name" value="S_TK_X"/>
    <property type="match status" value="1"/>
</dbReference>
<dbReference type="GO" id="GO:0007165">
    <property type="term" value="P:signal transduction"/>
    <property type="evidence" value="ECO:0007669"/>
    <property type="project" value="InterPro"/>
</dbReference>
<dbReference type="PANTHER" id="PTHR24351">
    <property type="entry name" value="RIBOSOMAL PROTEIN S6 KINASE"/>
    <property type="match status" value="1"/>
</dbReference>
<dbReference type="EC" id="2.7.11.13" evidence="2"/>
<dbReference type="Pfam" id="PF02185">
    <property type="entry name" value="HR1"/>
    <property type="match status" value="1"/>
</dbReference>
<feature type="domain" description="Phorbol-ester/DAG-type" evidence="19">
    <location>
        <begin position="401"/>
        <end position="450"/>
    </location>
</feature>
<keyword evidence="9 22" id="KW-0418">Kinase</keyword>
<dbReference type="Proteomes" id="UP001210925">
    <property type="component" value="Unassembled WGS sequence"/>
</dbReference>
<comment type="catalytic activity">
    <reaction evidence="13">
        <text>L-seryl-[protein] + ATP = O-phospho-L-seryl-[protein] + ADP + H(+)</text>
        <dbReference type="Rhea" id="RHEA:17989"/>
        <dbReference type="Rhea" id="RHEA-COMP:9863"/>
        <dbReference type="Rhea" id="RHEA-COMP:11604"/>
        <dbReference type="ChEBI" id="CHEBI:15378"/>
        <dbReference type="ChEBI" id="CHEBI:29999"/>
        <dbReference type="ChEBI" id="CHEBI:30616"/>
        <dbReference type="ChEBI" id="CHEBI:83421"/>
        <dbReference type="ChEBI" id="CHEBI:456216"/>
        <dbReference type="EC" id="2.7.11.13"/>
    </reaction>
</comment>
<feature type="domain" description="Phorbol-ester/DAG-type" evidence="19">
    <location>
        <begin position="331"/>
        <end position="378"/>
    </location>
</feature>
<dbReference type="PROSITE" id="PS51860">
    <property type="entry name" value="REM_1"/>
    <property type="match status" value="1"/>
</dbReference>
<evidence type="ECO:0000256" key="12">
    <source>
        <dbReference type="ARBA" id="ARBA00047272"/>
    </source>
</evidence>
<dbReference type="InterPro" id="IPR017892">
    <property type="entry name" value="Pkinase_C"/>
</dbReference>
<evidence type="ECO:0000256" key="13">
    <source>
        <dbReference type="ARBA" id="ARBA00047470"/>
    </source>
</evidence>
<dbReference type="Pfam" id="PF00433">
    <property type="entry name" value="Pkinase_C"/>
    <property type="match status" value="1"/>
</dbReference>
<dbReference type="Gene3D" id="3.30.60.20">
    <property type="match status" value="2"/>
</dbReference>
<sequence>MYLAGGEIEEKIQDVQEKVKKERMVLDGAIKMLAAQTVPAAKQLVENSIAESRQRIEFLEGELRKLSLKRLSQVSKDASQEGRPSNLIKFDNSITSEKVKYRLGEISMKLEIESRVKAGTENMISAMTKTGDADAKRRMELEAQISVSKTKEVLLQQAKKRYNQLYVASDEEEEDALVLNDTSGRQTGRLRLRILDAINVTGRKSIRDEIVAQVSIDGSFKYQSKPSLGKFNDLVDIQVDKGLEVEIRICERGGQILSLIWFKLKDLIDDLNAKIGKERTITQEVGDTWFDLEPSGQLNIRANFIPVSRAMTAKDQVFRRDAVQKIYPRNGHRYVARQFFQVMQCTICSEFLGRQGYQCTSCNNTVHPRCYQRVITKCIPPEDMANAADKNTGQLLKYKIPHRWDTITNLGASWCSHCGYILPLGKKVNRCSECSKSAHKECSIMVPCFCGLDPNMADTLIAAFEAHEQKMLQKEIEDAEQSRKQTPVFEQADMNHLESALNAKSPMSATPEIPPTTASQGMRLSQTQPVAIPDQMQYPNRTDSLPPAQGRPSSGQAPRLSNTGRVSQAAAPQPPQISKDVTIDDFHFIAVLGRGAFGKVMLASEKTTGNLYAIKALKKEFIIQNDDVKSVKLEKSIFQAASANHHPFLVNLHSSFDTPGRLYFVMEYVSGGDLMCHIQDKKRFHQGRARFYACEVLTALQYFHQNNIVYRDLKLDNILLCADGHIKVADYGICKAGMPYGTTTATFCGTPDYMAPEILMNRKYGVSVDWWSFGVLIYVMLVGRYPFHGDDENDILEAILADTCEFPSNLPKVTLNLLQSLMHKNPARRLGAGREDAEEVKRHPYFTGIDWEALLQKNCTPPFVPIIQNARDVSNFDKEFTSEAPVLTPINSVLNEVDQKEFNDFGYISDWAYQSRIAAALSK</sequence>
<dbReference type="InterPro" id="IPR011072">
    <property type="entry name" value="HR1_rho-bd"/>
</dbReference>
<keyword evidence="11 15" id="KW-0067">ATP-binding</keyword>
<evidence type="ECO:0000256" key="17">
    <source>
        <dbReference type="SAM" id="MobiDB-lite"/>
    </source>
</evidence>
<keyword evidence="5" id="KW-0808">Transferase</keyword>
<feature type="compositionally biased region" description="Polar residues" evidence="17">
    <location>
        <begin position="551"/>
        <end position="566"/>
    </location>
</feature>
<dbReference type="CDD" id="cd20822">
    <property type="entry name" value="C1_ScPKC1-like_rpt1"/>
    <property type="match status" value="1"/>
</dbReference>
<evidence type="ECO:0000256" key="16">
    <source>
        <dbReference type="SAM" id="Coils"/>
    </source>
</evidence>
<evidence type="ECO:0000256" key="7">
    <source>
        <dbReference type="ARBA" id="ARBA00022741"/>
    </source>
</evidence>
<comment type="catalytic activity">
    <reaction evidence="12">
        <text>L-threonyl-[protein] + ATP = O-phospho-L-threonyl-[protein] + ADP + H(+)</text>
        <dbReference type="Rhea" id="RHEA:46608"/>
        <dbReference type="Rhea" id="RHEA-COMP:11060"/>
        <dbReference type="Rhea" id="RHEA-COMP:11605"/>
        <dbReference type="ChEBI" id="CHEBI:15378"/>
        <dbReference type="ChEBI" id="CHEBI:30013"/>
        <dbReference type="ChEBI" id="CHEBI:30616"/>
        <dbReference type="ChEBI" id="CHEBI:61977"/>
        <dbReference type="ChEBI" id="CHEBI:456216"/>
        <dbReference type="EC" id="2.7.11.13"/>
    </reaction>
</comment>
<evidence type="ECO:0000256" key="14">
    <source>
        <dbReference type="PROSITE-ProRule" id="PRU01207"/>
    </source>
</evidence>
<dbReference type="InterPro" id="IPR000719">
    <property type="entry name" value="Prot_kinase_dom"/>
</dbReference>
<accession>A0AAD5UDA5</accession>
<dbReference type="Gene3D" id="3.30.200.20">
    <property type="entry name" value="Phosphorylase Kinase, domain 1"/>
    <property type="match status" value="1"/>
</dbReference>
<evidence type="ECO:0000259" key="19">
    <source>
        <dbReference type="PROSITE" id="PS50081"/>
    </source>
</evidence>